<keyword evidence="3" id="KW-0812">Transmembrane</keyword>
<dbReference type="Pfam" id="PF03094">
    <property type="entry name" value="Mlo"/>
    <property type="match status" value="1"/>
</dbReference>
<organism evidence="8 9">
    <name type="scientific">Capsicum baccatum</name>
    <name type="common">Peruvian pepper</name>
    <dbReference type="NCBI Taxonomy" id="33114"/>
    <lineage>
        <taxon>Eukaryota</taxon>
        <taxon>Viridiplantae</taxon>
        <taxon>Streptophyta</taxon>
        <taxon>Embryophyta</taxon>
        <taxon>Tracheophyta</taxon>
        <taxon>Spermatophyta</taxon>
        <taxon>Magnoliopsida</taxon>
        <taxon>eudicotyledons</taxon>
        <taxon>Gunneridae</taxon>
        <taxon>Pentapetalae</taxon>
        <taxon>asterids</taxon>
        <taxon>lamiids</taxon>
        <taxon>Solanales</taxon>
        <taxon>Solanaceae</taxon>
        <taxon>Solanoideae</taxon>
        <taxon>Capsiceae</taxon>
        <taxon>Capsicum</taxon>
    </lineage>
</organism>
<sequence>MLSTFLGEDQRRITYSHVSNFSNNGYWKLILLVGTKIHRVVVKLAVEIMDSSPLEGFHQFNLRDELFWFGKPRFLLRIIQFISFQNAFEMATYIWSLVRT</sequence>
<evidence type="ECO:0000313" key="8">
    <source>
        <dbReference type="EMBL" id="PHT28817.1"/>
    </source>
</evidence>
<reference evidence="9" key="2">
    <citation type="journal article" date="2017" name="J. Anim. Genet.">
        <title>Multiple reference genome sequences of hot pepper reveal the massive evolution of plant disease resistance genes by retroduplication.</title>
        <authorList>
            <person name="Kim S."/>
            <person name="Park J."/>
            <person name="Yeom S.-I."/>
            <person name="Kim Y.-M."/>
            <person name="Seo E."/>
            <person name="Kim K.-T."/>
            <person name="Kim M.-S."/>
            <person name="Lee J.M."/>
            <person name="Cheong K."/>
            <person name="Shin H.-S."/>
            <person name="Kim S.-B."/>
            <person name="Han K."/>
            <person name="Lee J."/>
            <person name="Park M."/>
            <person name="Lee H.-A."/>
            <person name="Lee H.-Y."/>
            <person name="Lee Y."/>
            <person name="Oh S."/>
            <person name="Lee J.H."/>
            <person name="Choi E."/>
            <person name="Choi E."/>
            <person name="Lee S.E."/>
            <person name="Jeon J."/>
            <person name="Kim H."/>
            <person name="Choi G."/>
            <person name="Song H."/>
            <person name="Lee J."/>
            <person name="Lee S.-C."/>
            <person name="Kwon J.-K."/>
            <person name="Lee H.-Y."/>
            <person name="Koo N."/>
            <person name="Hong Y."/>
            <person name="Kim R.W."/>
            <person name="Kang W.-H."/>
            <person name="Huh J.H."/>
            <person name="Kang B.-C."/>
            <person name="Yang T.-J."/>
            <person name="Lee Y.-H."/>
            <person name="Bennetzen J.L."/>
            <person name="Choi D."/>
        </authorList>
    </citation>
    <scope>NUCLEOTIDE SEQUENCE [LARGE SCALE GENOMIC DNA]</scope>
    <source>
        <strain evidence="9">cv. PBC81</strain>
    </source>
</reference>
<evidence type="ECO:0000256" key="2">
    <source>
        <dbReference type="ARBA" id="ARBA00006574"/>
    </source>
</evidence>
<evidence type="ECO:0000313" key="9">
    <source>
        <dbReference type="Proteomes" id="UP000224567"/>
    </source>
</evidence>
<dbReference type="OrthoDB" id="1388414at2759"/>
<comment type="similarity">
    <text evidence="2">Belongs to the MLO family.</text>
</comment>
<name>A0A2G2V769_CAPBA</name>
<dbReference type="InterPro" id="IPR004326">
    <property type="entry name" value="Mlo"/>
</dbReference>
<keyword evidence="6" id="KW-0472">Membrane</keyword>
<dbReference type="EMBL" id="MLFT02000178">
    <property type="protein sequence ID" value="PHT28817.1"/>
    <property type="molecule type" value="Genomic_DNA"/>
</dbReference>
<dbReference type="Proteomes" id="UP000224567">
    <property type="component" value="Unassembled WGS sequence"/>
</dbReference>
<dbReference type="GO" id="GO:0016020">
    <property type="term" value="C:membrane"/>
    <property type="evidence" value="ECO:0007669"/>
    <property type="project" value="UniProtKB-SubCell"/>
</dbReference>
<gene>
    <name evidence="8" type="ORF">CQW23_31584</name>
</gene>
<keyword evidence="7" id="KW-0568">Pathogenesis-related protein</keyword>
<proteinExistence type="inferred from homology"/>
<dbReference type="PANTHER" id="PTHR31942:SF62">
    <property type="entry name" value="MLO-LIKE PROTEIN"/>
    <property type="match status" value="1"/>
</dbReference>
<evidence type="ECO:0000256" key="6">
    <source>
        <dbReference type="ARBA" id="ARBA00023136"/>
    </source>
</evidence>
<reference evidence="8 9" key="1">
    <citation type="journal article" date="2017" name="Genome Biol.">
        <title>New reference genome sequences of hot pepper reveal the massive evolution of plant disease-resistance genes by retroduplication.</title>
        <authorList>
            <person name="Kim S."/>
            <person name="Park J."/>
            <person name="Yeom S.I."/>
            <person name="Kim Y.M."/>
            <person name="Seo E."/>
            <person name="Kim K.T."/>
            <person name="Kim M.S."/>
            <person name="Lee J.M."/>
            <person name="Cheong K."/>
            <person name="Shin H.S."/>
            <person name="Kim S.B."/>
            <person name="Han K."/>
            <person name="Lee J."/>
            <person name="Park M."/>
            <person name="Lee H.A."/>
            <person name="Lee H.Y."/>
            <person name="Lee Y."/>
            <person name="Oh S."/>
            <person name="Lee J.H."/>
            <person name="Choi E."/>
            <person name="Choi E."/>
            <person name="Lee S.E."/>
            <person name="Jeon J."/>
            <person name="Kim H."/>
            <person name="Choi G."/>
            <person name="Song H."/>
            <person name="Lee J."/>
            <person name="Lee S.C."/>
            <person name="Kwon J.K."/>
            <person name="Lee H.Y."/>
            <person name="Koo N."/>
            <person name="Hong Y."/>
            <person name="Kim R.W."/>
            <person name="Kang W.H."/>
            <person name="Huh J.H."/>
            <person name="Kang B.C."/>
            <person name="Yang T.J."/>
            <person name="Lee Y.H."/>
            <person name="Bennetzen J.L."/>
            <person name="Choi D."/>
        </authorList>
    </citation>
    <scope>NUCLEOTIDE SEQUENCE [LARGE SCALE GENOMIC DNA]</scope>
    <source>
        <strain evidence="9">cv. PBC81</strain>
    </source>
</reference>
<protein>
    <submittedName>
        <fullName evidence="8">MLO-like protein 4</fullName>
    </submittedName>
</protein>
<evidence type="ECO:0000256" key="4">
    <source>
        <dbReference type="ARBA" id="ARBA00022821"/>
    </source>
</evidence>
<comment type="subcellular location">
    <subcellularLocation>
        <location evidence="1">Membrane</location>
        <topology evidence="1">Multi-pass membrane protein</topology>
    </subcellularLocation>
</comment>
<evidence type="ECO:0000256" key="7">
    <source>
        <dbReference type="ARBA" id="ARBA00023265"/>
    </source>
</evidence>
<dbReference type="GO" id="GO:0006952">
    <property type="term" value="P:defense response"/>
    <property type="evidence" value="ECO:0007669"/>
    <property type="project" value="UniProtKB-KW"/>
</dbReference>
<keyword evidence="4" id="KW-0611">Plant defense</keyword>
<keyword evidence="5" id="KW-1133">Transmembrane helix</keyword>
<accession>A0A2G2V769</accession>
<evidence type="ECO:0000256" key="5">
    <source>
        <dbReference type="ARBA" id="ARBA00022989"/>
    </source>
</evidence>
<keyword evidence="9" id="KW-1185">Reference proteome</keyword>
<dbReference type="PANTHER" id="PTHR31942">
    <property type="entry name" value="MLO-LIKE PROTEIN 1"/>
    <property type="match status" value="1"/>
</dbReference>
<evidence type="ECO:0000256" key="3">
    <source>
        <dbReference type="ARBA" id="ARBA00022692"/>
    </source>
</evidence>
<evidence type="ECO:0000256" key="1">
    <source>
        <dbReference type="ARBA" id="ARBA00004141"/>
    </source>
</evidence>
<dbReference type="STRING" id="33114.A0A2G2V769"/>
<dbReference type="AlphaFoldDB" id="A0A2G2V769"/>
<comment type="caution">
    <text evidence="8">The sequence shown here is derived from an EMBL/GenBank/DDBJ whole genome shotgun (WGS) entry which is preliminary data.</text>
</comment>